<proteinExistence type="predicted"/>
<dbReference type="PANTHER" id="PTHR46202:SF1">
    <property type="entry name" value="DNA EXCISION REPAIR PROTEIN ERCC-8"/>
    <property type="match status" value="1"/>
</dbReference>
<evidence type="ECO:0000256" key="6">
    <source>
        <dbReference type="SAM" id="MobiDB-lite"/>
    </source>
</evidence>
<keyword evidence="1 5" id="KW-0853">WD repeat</keyword>
<protein>
    <recommendedName>
        <fullName evidence="9">DNA excision repair protein ERCC-8</fullName>
    </recommendedName>
</protein>
<evidence type="ECO:0000256" key="5">
    <source>
        <dbReference type="PROSITE-ProRule" id="PRU00221"/>
    </source>
</evidence>
<keyword evidence="2" id="KW-0677">Repeat</keyword>
<evidence type="ECO:0000256" key="2">
    <source>
        <dbReference type="ARBA" id="ARBA00022737"/>
    </source>
</evidence>
<accession>A0ABR3XV48</accession>
<dbReference type="InterPro" id="IPR036322">
    <property type="entry name" value="WD40_repeat_dom_sf"/>
</dbReference>
<keyword evidence="4" id="KW-0234">DNA repair</keyword>
<dbReference type="InterPro" id="IPR042238">
    <property type="entry name" value="Rad28/ERCC8/Ckn1/ATCSA-1"/>
</dbReference>
<dbReference type="InterPro" id="IPR001680">
    <property type="entry name" value="WD40_rpt"/>
</dbReference>
<dbReference type="Pfam" id="PF00400">
    <property type="entry name" value="WD40"/>
    <property type="match status" value="4"/>
</dbReference>
<name>A0ABR3XV48_9PEZI</name>
<feature type="region of interest" description="Disordered" evidence="6">
    <location>
        <begin position="496"/>
        <end position="517"/>
    </location>
</feature>
<gene>
    <name evidence="7" type="ORF">VTK73DRAFT_6705</name>
</gene>
<feature type="repeat" description="WD" evidence="5">
    <location>
        <begin position="332"/>
        <end position="373"/>
    </location>
</feature>
<evidence type="ECO:0000313" key="8">
    <source>
        <dbReference type="Proteomes" id="UP001586593"/>
    </source>
</evidence>
<evidence type="ECO:0000256" key="1">
    <source>
        <dbReference type="ARBA" id="ARBA00022574"/>
    </source>
</evidence>
<dbReference type="PROSITE" id="PS00678">
    <property type="entry name" value="WD_REPEATS_1"/>
    <property type="match status" value="3"/>
</dbReference>
<reference evidence="7 8" key="1">
    <citation type="journal article" date="2024" name="Commun. Biol.">
        <title>Comparative genomic analysis of thermophilic fungi reveals convergent evolutionary adaptations and gene losses.</title>
        <authorList>
            <person name="Steindorff A.S."/>
            <person name="Aguilar-Pontes M.V."/>
            <person name="Robinson A.J."/>
            <person name="Andreopoulos B."/>
            <person name="LaButti K."/>
            <person name="Kuo A."/>
            <person name="Mondo S."/>
            <person name="Riley R."/>
            <person name="Otillar R."/>
            <person name="Haridas S."/>
            <person name="Lipzen A."/>
            <person name="Grimwood J."/>
            <person name="Schmutz J."/>
            <person name="Clum A."/>
            <person name="Reid I.D."/>
            <person name="Moisan M.C."/>
            <person name="Butler G."/>
            <person name="Nguyen T.T.M."/>
            <person name="Dewar K."/>
            <person name="Conant G."/>
            <person name="Drula E."/>
            <person name="Henrissat B."/>
            <person name="Hansel C."/>
            <person name="Singer S."/>
            <person name="Hutchinson M.I."/>
            <person name="de Vries R.P."/>
            <person name="Natvig D.O."/>
            <person name="Powell A.J."/>
            <person name="Tsang A."/>
            <person name="Grigoriev I.V."/>
        </authorList>
    </citation>
    <scope>NUCLEOTIDE SEQUENCE [LARGE SCALE GENOMIC DNA]</scope>
    <source>
        <strain evidence="7 8">ATCC 24622</strain>
    </source>
</reference>
<feature type="repeat" description="WD" evidence="5">
    <location>
        <begin position="244"/>
        <end position="286"/>
    </location>
</feature>
<dbReference type="PRINTS" id="PR00320">
    <property type="entry name" value="GPROTEINBRPT"/>
</dbReference>
<keyword evidence="3" id="KW-0227">DNA damage</keyword>
<comment type="caution">
    <text evidence="7">The sequence shown here is derived from an EMBL/GenBank/DDBJ whole genome shotgun (WGS) entry which is preliminary data.</text>
</comment>
<evidence type="ECO:0000256" key="3">
    <source>
        <dbReference type="ARBA" id="ARBA00022763"/>
    </source>
</evidence>
<dbReference type="PANTHER" id="PTHR46202">
    <property type="entry name" value="DNA EXCISION REPAIR PROTEIN ERCC-8"/>
    <property type="match status" value="1"/>
</dbReference>
<keyword evidence="8" id="KW-1185">Reference proteome</keyword>
<dbReference type="InterPro" id="IPR015943">
    <property type="entry name" value="WD40/YVTN_repeat-like_dom_sf"/>
</dbReference>
<dbReference type="Proteomes" id="UP001586593">
    <property type="component" value="Unassembled WGS sequence"/>
</dbReference>
<evidence type="ECO:0008006" key="9">
    <source>
        <dbReference type="Google" id="ProtNLM"/>
    </source>
</evidence>
<dbReference type="InterPro" id="IPR019775">
    <property type="entry name" value="WD40_repeat_CS"/>
</dbReference>
<dbReference type="SMART" id="SM00320">
    <property type="entry name" value="WD40"/>
    <property type="match status" value="4"/>
</dbReference>
<dbReference type="Gene3D" id="2.130.10.10">
    <property type="entry name" value="YVTN repeat-like/Quinoprotein amine dehydrogenase"/>
    <property type="match status" value="1"/>
</dbReference>
<evidence type="ECO:0000313" key="7">
    <source>
        <dbReference type="EMBL" id="KAL1879893.1"/>
    </source>
</evidence>
<feature type="repeat" description="WD" evidence="5">
    <location>
        <begin position="64"/>
        <end position="106"/>
    </location>
</feature>
<organism evidence="7 8">
    <name type="scientific">Phialemonium thermophilum</name>
    <dbReference type="NCBI Taxonomy" id="223376"/>
    <lineage>
        <taxon>Eukaryota</taxon>
        <taxon>Fungi</taxon>
        <taxon>Dikarya</taxon>
        <taxon>Ascomycota</taxon>
        <taxon>Pezizomycotina</taxon>
        <taxon>Sordariomycetes</taxon>
        <taxon>Sordariomycetidae</taxon>
        <taxon>Cephalothecales</taxon>
        <taxon>Cephalothecaceae</taxon>
        <taxon>Phialemonium</taxon>
    </lineage>
</organism>
<dbReference type="InterPro" id="IPR020472">
    <property type="entry name" value="WD40_PAC1"/>
</dbReference>
<dbReference type="PROSITE" id="PS50294">
    <property type="entry name" value="WD_REPEATS_REGION"/>
    <property type="match status" value="3"/>
</dbReference>
<feature type="repeat" description="WD" evidence="5">
    <location>
        <begin position="152"/>
        <end position="194"/>
    </location>
</feature>
<dbReference type="SUPFAM" id="SSF50978">
    <property type="entry name" value="WD40 repeat-like"/>
    <property type="match status" value="1"/>
</dbReference>
<dbReference type="PROSITE" id="PS50082">
    <property type="entry name" value="WD_REPEATS_2"/>
    <property type="match status" value="4"/>
</dbReference>
<evidence type="ECO:0000256" key="4">
    <source>
        <dbReference type="ARBA" id="ARBA00023204"/>
    </source>
</evidence>
<dbReference type="EMBL" id="JAZHXJ010000039">
    <property type="protein sequence ID" value="KAL1879893.1"/>
    <property type="molecule type" value="Genomic_DNA"/>
</dbReference>
<sequence length="536" mass="57288">MNVSLFERSTGNIGPNAFARLQTTQLLHNFRPAPRFRFDGGERIAFDDADQDDLVSTSEPSVSLWAHQAGINALALERFDGRILISGGSDGTIRLWDLERCENPTTAYTYRPVAEIPRAAPPEARPLSRSRLRGQTQVPHHVNTTQIQPLTSAGHRFGITHLSFYPFDSAAFMSSSYDQTLKLWATEEARLSGTFPLGAKVYTHALSPVASHLLVACGTQHPAVRLVDLRSGAAVQSLVAPGTVGGAAGAVLAVAWSPRHEHVLASGTLDGAVRIWDVRRASGMVALLDQEDSVGIAETAESTNGGRGVSAGGNGSNTGYGALRERGIRTSAKAHAGPVNSLAWTDDGAYIVSAGLDRRIRVWDAATGANTLANFGPTVRNSQLATVTMFTSSVGLTPPKQELLFWPNETEIVVFDLHRGTTITRLRGLGPNLAAVRARRGGERTVRNRITSLVWRGAGGGGGSSGVVMGGTNAAGGIYSGHLDGQIRAWLPQLEGGDDEELDPSSAQVEDEDRSRKRKAIDDVYKSLMGRKVTFI</sequence>